<dbReference type="EMBL" id="OZ034835">
    <property type="protein sequence ID" value="CAL1677215.1"/>
    <property type="molecule type" value="Genomic_DNA"/>
</dbReference>
<organism evidence="1 2">
    <name type="scientific">Lasius platythorax</name>
    <dbReference type="NCBI Taxonomy" id="488582"/>
    <lineage>
        <taxon>Eukaryota</taxon>
        <taxon>Metazoa</taxon>
        <taxon>Ecdysozoa</taxon>
        <taxon>Arthropoda</taxon>
        <taxon>Hexapoda</taxon>
        <taxon>Insecta</taxon>
        <taxon>Pterygota</taxon>
        <taxon>Neoptera</taxon>
        <taxon>Endopterygota</taxon>
        <taxon>Hymenoptera</taxon>
        <taxon>Apocrita</taxon>
        <taxon>Aculeata</taxon>
        <taxon>Formicoidea</taxon>
        <taxon>Formicidae</taxon>
        <taxon>Formicinae</taxon>
        <taxon>Lasius</taxon>
        <taxon>Lasius</taxon>
    </lineage>
</organism>
<protein>
    <submittedName>
        <fullName evidence="1">Uncharacterized protein</fullName>
    </submittedName>
</protein>
<accession>A0AAV2NAR0</accession>
<evidence type="ECO:0000313" key="2">
    <source>
        <dbReference type="Proteomes" id="UP001497644"/>
    </source>
</evidence>
<gene>
    <name evidence="1" type="ORF">LPLAT_LOCUS3268</name>
</gene>
<proteinExistence type="predicted"/>
<reference evidence="1" key="1">
    <citation type="submission" date="2024-04" db="EMBL/GenBank/DDBJ databases">
        <authorList>
            <consortium name="Molecular Ecology Group"/>
        </authorList>
    </citation>
    <scope>NUCLEOTIDE SEQUENCE</scope>
</reference>
<keyword evidence="2" id="KW-1185">Reference proteome</keyword>
<dbReference type="Proteomes" id="UP001497644">
    <property type="component" value="Chromosome 12"/>
</dbReference>
<name>A0AAV2NAR0_9HYME</name>
<sequence length="153" mass="16851">MTQPIPLVGYHRPYIVAVRIVLELHLPVACLIPRDDDDGPKAQSCVSHASGSPAQRSPRLYLTANFPYSIRRPLLVLPEWVQQGKSRRQLATPESGFMRISGNAPKGFNAWGDAMSGRSAKSTDVEVETHRLNAEAGVVHIPGDSNFFFIIAF</sequence>
<evidence type="ECO:0000313" key="1">
    <source>
        <dbReference type="EMBL" id="CAL1677215.1"/>
    </source>
</evidence>
<dbReference type="AlphaFoldDB" id="A0AAV2NAR0"/>